<protein>
    <submittedName>
        <fullName evidence="1">Uncharacterized protein</fullName>
    </submittedName>
</protein>
<proteinExistence type="predicted"/>
<accession>A0A4Y2EZC7</accession>
<dbReference type="AlphaFoldDB" id="A0A4Y2EZC7"/>
<name>A0A4Y2EZC7_ARAVE</name>
<organism evidence="1 2">
    <name type="scientific">Araneus ventricosus</name>
    <name type="common">Orbweaver spider</name>
    <name type="synonym">Epeira ventricosa</name>
    <dbReference type="NCBI Taxonomy" id="182803"/>
    <lineage>
        <taxon>Eukaryota</taxon>
        <taxon>Metazoa</taxon>
        <taxon>Ecdysozoa</taxon>
        <taxon>Arthropoda</taxon>
        <taxon>Chelicerata</taxon>
        <taxon>Arachnida</taxon>
        <taxon>Araneae</taxon>
        <taxon>Araneomorphae</taxon>
        <taxon>Entelegynae</taxon>
        <taxon>Araneoidea</taxon>
        <taxon>Araneidae</taxon>
        <taxon>Araneus</taxon>
    </lineage>
</organism>
<dbReference type="EMBL" id="BGPR01000737">
    <property type="protein sequence ID" value="GBM33588.1"/>
    <property type="molecule type" value="Genomic_DNA"/>
</dbReference>
<dbReference type="Proteomes" id="UP000499080">
    <property type="component" value="Unassembled WGS sequence"/>
</dbReference>
<evidence type="ECO:0000313" key="2">
    <source>
        <dbReference type="Proteomes" id="UP000499080"/>
    </source>
</evidence>
<evidence type="ECO:0000313" key="1">
    <source>
        <dbReference type="EMBL" id="GBM33588.1"/>
    </source>
</evidence>
<gene>
    <name evidence="1" type="ORF">AVEN_181833_1</name>
</gene>
<sequence length="104" mass="11951">MTKKGFVQELECYHMWNHPIVTDTARYVLCLFALEIAFDAQYIPRLNATHSLGGGVHIAKFCLLRQLSSDHCLYKHRSLNITKAKTHKGLDRVTEEAKMLKMTC</sequence>
<reference evidence="1 2" key="1">
    <citation type="journal article" date="2019" name="Sci. Rep.">
        <title>Orb-weaving spider Araneus ventricosus genome elucidates the spidroin gene catalogue.</title>
        <authorList>
            <person name="Kono N."/>
            <person name="Nakamura H."/>
            <person name="Ohtoshi R."/>
            <person name="Moran D.A.P."/>
            <person name="Shinohara A."/>
            <person name="Yoshida Y."/>
            <person name="Fujiwara M."/>
            <person name="Mori M."/>
            <person name="Tomita M."/>
            <person name="Arakawa K."/>
        </authorList>
    </citation>
    <scope>NUCLEOTIDE SEQUENCE [LARGE SCALE GENOMIC DNA]</scope>
</reference>
<comment type="caution">
    <text evidence="1">The sequence shown here is derived from an EMBL/GenBank/DDBJ whole genome shotgun (WGS) entry which is preliminary data.</text>
</comment>
<keyword evidence="2" id="KW-1185">Reference proteome</keyword>